<keyword evidence="3" id="KW-1185">Reference proteome</keyword>
<sequence>MTEDKRPPVYWQRELAIAQKPRGFHLITAEIDSILKAMPAIKTGLLHLFLKHTSASLCLSENTCREVRSDLERFFNRTVPEEQPLYQHTLEGPDDMPAHIKNVLLGASLTLPLKDGAMQLGQWQGIMLSEHRNHAPPRTIILTAHGILSG</sequence>
<dbReference type="Proteomes" id="UP000054997">
    <property type="component" value="Unassembled WGS sequence"/>
</dbReference>
<name>A0A0W0VPH1_9GAMM</name>
<dbReference type="AlphaFoldDB" id="A0A0W0VPH1"/>
<dbReference type="Gene3D" id="2.60.120.460">
    <property type="entry name" value="YjbQ-like"/>
    <property type="match status" value="1"/>
</dbReference>
<dbReference type="STRING" id="45068.Llon_1100"/>
<dbReference type="Pfam" id="PF01894">
    <property type="entry name" value="YjbQ"/>
    <property type="match status" value="1"/>
</dbReference>
<dbReference type="InterPro" id="IPR001602">
    <property type="entry name" value="UPF0047_YjbQ-like"/>
</dbReference>
<gene>
    <name evidence="2" type="ORF">Llon_1100</name>
</gene>
<dbReference type="RefSeq" id="WP_058529076.1">
    <property type="nucleotide sequence ID" value="NZ_CAAAHZ010000006.1"/>
</dbReference>
<comment type="similarity">
    <text evidence="1">Belongs to the UPF0047 family.</text>
</comment>
<comment type="caution">
    <text evidence="2">The sequence shown here is derived from an EMBL/GenBank/DDBJ whole genome shotgun (WGS) entry which is preliminary data.</text>
</comment>
<accession>A0A0W0VPH1</accession>
<evidence type="ECO:0000313" key="2">
    <source>
        <dbReference type="EMBL" id="KTD21935.1"/>
    </source>
</evidence>
<dbReference type="InterPro" id="IPR035917">
    <property type="entry name" value="YjbQ-like_sf"/>
</dbReference>
<dbReference type="PANTHER" id="PTHR30615:SF8">
    <property type="entry name" value="UPF0047 PROTEIN C4A8.02C"/>
    <property type="match status" value="1"/>
</dbReference>
<dbReference type="PANTHER" id="PTHR30615">
    <property type="entry name" value="UNCHARACTERIZED PROTEIN YJBQ-RELATED"/>
    <property type="match status" value="1"/>
</dbReference>
<evidence type="ECO:0008006" key="4">
    <source>
        <dbReference type="Google" id="ProtNLM"/>
    </source>
</evidence>
<dbReference type="SUPFAM" id="SSF111038">
    <property type="entry name" value="YjbQ-like"/>
    <property type="match status" value="1"/>
</dbReference>
<dbReference type="EMBL" id="LNYK01000014">
    <property type="protein sequence ID" value="KTD21935.1"/>
    <property type="molecule type" value="Genomic_DNA"/>
</dbReference>
<protein>
    <recommendedName>
        <fullName evidence="4">Secondary thiamine-phosphate synthase enzyme</fullName>
    </recommendedName>
</protein>
<reference evidence="2 3" key="1">
    <citation type="submission" date="2015-11" db="EMBL/GenBank/DDBJ databases">
        <title>Genomic analysis of 38 Legionella species identifies large and diverse effector repertoires.</title>
        <authorList>
            <person name="Burstein D."/>
            <person name="Amaro F."/>
            <person name="Zusman T."/>
            <person name="Lifshitz Z."/>
            <person name="Cohen O."/>
            <person name="Gilbert J.A."/>
            <person name="Pupko T."/>
            <person name="Shuman H.A."/>
            <person name="Segal G."/>
        </authorList>
    </citation>
    <scope>NUCLEOTIDE SEQUENCE [LARGE SCALE GENOMIC DNA]</scope>
    <source>
        <strain evidence="2 3">ATCC 49505</strain>
    </source>
</reference>
<dbReference type="PATRIC" id="fig|45068.5.peg.1185"/>
<evidence type="ECO:0000256" key="1">
    <source>
        <dbReference type="ARBA" id="ARBA00005534"/>
    </source>
</evidence>
<organism evidence="2 3">
    <name type="scientific">Legionella londiniensis</name>
    <dbReference type="NCBI Taxonomy" id="45068"/>
    <lineage>
        <taxon>Bacteria</taxon>
        <taxon>Pseudomonadati</taxon>
        <taxon>Pseudomonadota</taxon>
        <taxon>Gammaproteobacteria</taxon>
        <taxon>Legionellales</taxon>
        <taxon>Legionellaceae</taxon>
        <taxon>Legionella</taxon>
    </lineage>
</organism>
<dbReference type="NCBIfam" id="TIGR00149">
    <property type="entry name" value="TIGR00149_YjbQ"/>
    <property type="match status" value="1"/>
</dbReference>
<evidence type="ECO:0000313" key="3">
    <source>
        <dbReference type="Proteomes" id="UP000054997"/>
    </source>
</evidence>
<dbReference type="OrthoDB" id="9801725at2"/>
<dbReference type="PIRSF" id="PIRSF004681">
    <property type="entry name" value="UCP004681"/>
    <property type="match status" value="1"/>
</dbReference>
<proteinExistence type="inferred from homology"/>